<reference evidence="1" key="2">
    <citation type="journal article" date="2014" name="ISME J.">
        <title>Microbial stratification in low pH oxic and suboxic macroscopic growths along an acid mine drainage.</title>
        <authorList>
            <person name="Mendez-Garcia C."/>
            <person name="Mesa V."/>
            <person name="Sprenger R.R."/>
            <person name="Richter M."/>
            <person name="Diez M.S."/>
            <person name="Solano J."/>
            <person name="Bargiela R."/>
            <person name="Golyshina O.V."/>
            <person name="Manteca A."/>
            <person name="Ramos J.L."/>
            <person name="Gallego J.R."/>
            <person name="Llorente I."/>
            <person name="Martins Dos Santos V.A."/>
            <person name="Jensen O.N."/>
            <person name="Pelaez A.I."/>
            <person name="Sanchez J."/>
            <person name="Ferrer M."/>
        </authorList>
    </citation>
    <scope>NUCLEOTIDE SEQUENCE</scope>
</reference>
<dbReference type="SUPFAM" id="SSF52540">
    <property type="entry name" value="P-loop containing nucleoside triphosphate hydrolases"/>
    <property type="match status" value="1"/>
</dbReference>
<evidence type="ECO:0000313" key="1">
    <source>
        <dbReference type="EMBL" id="EQD69670.1"/>
    </source>
</evidence>
<dbReference type="AlphaFoldDB" id="T1CLN5"/>
<organism evidence="1">
    <name type="scientific">mine drainage metagenome</name>
    <dbReference type="NCBI Taxonomy" id="410659"/>
    <lineage>
        <taxon>unclassified sequences</taxon>
        <taxon>metagenomes</taxon>
        <taxon>ecological metagenomes</taxon>
    </lineage>
</organism>
<dbReference type="InterPro" id="IPR027417">
    <property type="entry name" value="P-loop_NTPase"/>
</dbReference>
<protein>
    <recommendedName>
        <fullName evidence="2">TOPRIM domain protein</fullName>
    </recommendedName>
</protein>
<reference evidence="1" key="1">
    <citation type="submission" date="2013-08" db="EMBL/GenBank/DDBJ databases">
        <authorList>
            <person name="Mendez C."/>
            <person name="Richter M."/>
            <person name="Ferrer M."/>
            <person name="Sanchez J."/>
        </authorList>
    </citation>
    <scope>NUCLEOTIDE SEQUENCE</scope>
</reference>
<accession>T1CLN5</accession>
<feature type="non-terminal residue" evidence="1">
    <location>
        <position position="188"/>
    </location>
</feature>
<dbReference type="EMBL" id="AUZX01004904">
    <property type="protein sequence ID" value="EQD69670.1"/>
    <property type="molecule type" value="Genomic_DNA"/>
</dbReference>
<sequence length="188" mass="20140">MSAYARDLEARADRERALVKRLAAEKRTAPAEARGERGAVELLHATDLKPEPIRWLWPDWLARGKLHVLAGAPGTGKTTLALDIAACVTSGRTLPSGWRPQQGHVIVWSGEDDPGDTLVPRLIAARADLGRVHIVGDVMQDGQRCAFDPARDVPKLAAACAAIDDVALLIVDPLVSAVQGDSHKNAEV</sequence>
<name>T1CLN5_9ZZZZ</name>
<evidence type="ECO:0008006" key="2">
    <source>
        <dbReference type="Google" id="ProtNLM"/>
    </source>
</evidence>
<dbReference type="Gene3D" id="3.40.50.300">
    <property type="entry name" value="P-loop containing nucleotide triphosphate hydrolases"/>
    <property type="match status" value="1"/>
</dbReference>
<gene>
    <name evidence="1" type="ORF">B1A_06763</name>
</gene>
<comment type="caution">
    <text evidence="1">The sequence shown here is derived from an EMBL/GenBank/DDBJ whole genome shotgun (WGS) entry which is preliminary data.</text>
</comment>
<dbReference type="Pfam" id="PF13481">
    <property type="entry name" value="AAA_25"/>
    <property type="match status" value="1"/>
</dbReference>
<proteinExistence type="predicted"/>